<dbReference type="PANTHER" id="PTHR42783:SF3">
    <property type="entry name" value="GLUTAMATE SYNTHASE [NADPH] SMALL CHAIN-RELATED"/>
    <property type="match status" value="1"/>
</dbReference>
<dbReference type="Gene3D" id="3.40.228.10">
    <property type="entry name" value="Dimethylsulfoxide Reductase, domain 2"/>
    <property type="match status" value="1"/>
</dbReference>
<dbReference type="Gene3D" id="3.30.70.20">
    <property type="match status" value="2"/>
</dbReference>
<dbReference type="SUPFAM" id="SSF53706">
    <property type="entry name" value="Formate dehydrogenase/DMSO reductase, domains 1-3"/>
    <property type="match status" value="1"/>
</dbReference>
<name>D0LN65_HALO1</name>
<protein>
    <submittedName>
        <fullName evidence="2">Putative oxidoreductase, iron-sulfur binding protein</fullName>
    </submittedName>
</protein>
<dbReference type="PANTHER" id="PTHR42783">
    <property type="entry name" value="GLUTAMATE SYNTHASE [NADPH] SMALL CHAIN"/>
    <property type="match status" value="1"/>
</dbReference>
<dbReference type="CDD" id="cd10551">
    <property type="entry name" value="PsrB"/>
    <property type="match status" value="1"/>
</dbReference>
<feature type="domain" description="4Fe-4S ferredoxin-type" evidence="1">
    <location>
        <begin position="743"/>
        <end position="774"/>
    </location>
</feature>
<dbReference type="Gene3D" id="3.30.2070.10">
    <property type="entry name" value="Formate dehydrogenase/DMSO reductase"/>
    <property type="match status" value="1"/>
</dbReference>
<dbReference type="Gene3D" id="3.40.50.740">
    <property type="match status" value="1"/>
</dbReference>
<sequence>MADEAGDARTLLARREVLKLLGASMALAGVSGCNEPPRGKILPYAANPPELTPGQPVEYASSLVRDGFATGVLVQTREGRPIKVEGNPEHPASLGAAGVFEQAAVLSLYDPDRARAVRHRGQPSSWQAFHQAVSARPGQQRLRFLMPPQSSPLVAALIERIRARHPGAGFAFHAPVDRRPVYEGARRIFGRPLETQCDLGAAEVVLALDADFTAGMPNALRWAREFAAGRRPRGPELRMNRLYALETAPSPTGSLADHRLAVAPSRMPRLAAALLRLIAADAPADALPPALVRALVDAAPASDGSAGEAAWIAAVARDLVRHRGRCAVLVGPQQSATTHALAHLVNLALGNVGRTLRLSEPALIAPLGPGAAELCADMRAGRVDTLVIVDCNPVYSTPAALDFASALERVPTRVHLGLYADESAQRCHWQLPAAHPFESWGDARAYDGTASLVQPLIRPLYDGRSSIELLAAFAGEQAPDGHELVRGFWRQRLAADASSPASSDSIWHWERHLQRGFVADTQAASAAPTLAADAGSHALAALASATRAGADAAADTLELSLPPSPTVHDGRYSNNGWLLELPQPLTKLTWENAALLAPKTAARLGLRSGEMVRLTRGERALEVPALVVPGHADGAVTLHLGWGRQGAESLARGRGVSGYLLQATPAGAESGDAAGAPVLRVALRATGSERTLAITQHERSQHGRELALQLTRAQLAERPDFAAAHRGPQPTLLPAQERTGNQWAMTIDTTMCTGCSACMVACQAENNVPTVGPENVARGRQMHWIDIDTYFAGPSDNPETVHQPMLCQHCEHAPCEYACPVYATTHSPDGLNEMTYNRCIGTRFCSNNCPYKVRRFNWFEFQNRDSTLDLQHNPDVTVRERGVMEKCSYCVQRIRRAEIAAGMRDAELAPGAVRTACQQACPTAAIQFASLHHEDSEAVRWRQDARAYASLHELGARPRTMYLARVRNPNPEMD</sequence>
<dbReference type="Gene3D" id="2.20.25.90">
    <property type="entry name" value="ADC-like domains"/>
    <property type="match status" value="1"/>
</dbReference>
<dbReference type="CDD" id="cd02784">
    <property type="entry name" value="MopB_CT_PHLH"/>
    <property type="match status" value="1"/>
</dbReference>
<dbReference type="STRING" id="502025.Hoch_2713"/>
<dbReference type="HOGENOM" id="CLU_306470_0_0_7"/>
<dbReference type="Gene3D" id="2.40.40.20">
    <property type="match status" value="1"/>
</dbReference>
<organism evidence="2 3">
    <name type="scientific">Haliangium ochraceum (strain DSM 14365 / JCM 11303 / SMP-2)</name>
    <dbReference type="NCBI Taxonomy" id="502025"/>
    <lineage>
        <taxon>Bacteria</taxon>
        <taxon>Pseudomonadati</taxon>
        <taxon>Myxococcota</taxon>
        <taxon>Polyangia</taxon>
        <taxon>Haliangiales</taxon>
        <taxon>Kofleriaceae</taxon>
        <taxon>Haliangium</taxon>
    </lineage>
</organism>
<reference evidence="2 3" key="1">
    <citation type="journal article" date="2010" name="Stand. Genomic Sci.">
        <title>Complete genome sequence of Haliangium ochraceum type strain (SMP-2).</title>
        <authorList>
            <consortium name="US DOE Joint Genome Institute (JGI-PGF)"/>
            <person name="Ivanova N."/>
            <person name="Daum C."/>
            <person name="Lang E."/>
            <person name="Abt B."/>
            <person name="Kopitz M."/>
            <person name="Saunders E."/>
            <person name="Lapidus A."/>
            <person name="Lucas S."/>
            <person name="Glavina Del Rio T."/>
            <person name="Nolan M."/>
            <person name="Tice H."/>
            <person name="Copeland A."/>
            <person name="Cheng J.F."/>
            <person name="Chen F."/>
            <person name="Bruce D."/>
            <person name="Goodwin L."/>
            <person name="Pitluck S."/>
            <person name="Mavromatis K."/>
            <person name="Pati A."/>
            <person name="Mikhailova N."/>
            <person name="Chen A."/>
            <person name="Palaniappan K."/>
            <person name="Land M."/>
            <person name="Hauser L."/>
            <person name="Chang Y.J."/>
            <person name="Jeffries C.D."/>
            <person name="Detter J.C."/>
            <person name="Brettin T."/>
            <person name="Rohde M."/>
            <person name="Goker M."/>
            <person name="Bristow J."/>
            <person name="Markowitz V."/>
            <person name="Eisen J.A."/>
            <person name="Hugenholtz P."/>
            <person name="Kyrpides N.C."/>
            <person name="Klenk H.P."/>
        </authorList>
    </citation>
    <scope>NUCLEOTIDE SEQUENCE [LARGE SCALE GENOMIC DNA]</scope>
    <source>
        <strain evidence="3">DSM 14365 / CIP 107738 / JCM 11303 / AJ 13395 / SMP-2</strain>
    </source>
</reference>
<dbReference type="SUPFAM" id="SSF54862">
    <property type="entry name" value="4Fe-4S ferredoxins"/>
    <property type="match status" value="1"/>
</dbReference>
<accession>D0LN65</accession>
<proteinExistence type="predicted"/>
<dbReference type="eggNOG" id="COG0243">
    <property type="taxonomic scope" value="Bacteria"/>
</dbReference>
<dbReference type="PROSITE" id="PS51379">
    <property type="entry name" value="4FE4S_FER_2"/>
    <property type="match status" value="3"/>
</dbReference>
<dbReference type="eggNOG" id="COG0437">
    <property type="taxonomic scope" value="Bacteria"/>
</dbReference>
<gene>
    <name evidence="2" type="ordered locus">Hoch_2713</name>
</gene>
<evidence type="ECO:0000313" key="2">
    <source>
        <dbReference type="EMBL" id="ACY15242.1"/>
    </source>
</evidence>
<dbReference type="InterPro" id="IPR017896">
    <property type="entry name" value="4Fe4S_Fe-S-bd"/>
</dbReference>
<dbReference type="EMBL" id="CP001804">
    <property type="protein sequence ID" value="ACY15242.1"/>
    <property type="molecule type" value="Genomic_DNA"/>
</dbReference>
<dbReference type="Pfam" id="PF13247">
    <property type="entry name" value="Fer4_11"/>
    <property type="match status" value="1"/>
</dbReference>
<dbReference type="KEGG" id="hoh:Hoch_2713"/>
<dbReference type="SUPFAM" id="SSF50692">
    <property type="entry name" value="ADC-like"/>
    <property type="match status" value="1"/>
</dbReference>
<evidence type="ECO:0000313" key="3">
    <source>
        <dbReference type="Proteomes" id="UP000001880"/>
    </source>
</evidence>
<keyword evidence="3" id="KW-1185">Reference proteome</keyword>
<dbReference type="Proteomes" id="UP000001880">
    <property type="component" value="Chromosome"/>
</dbReference>
<feature type="domain" description="4Fe-4S ferredoxin-type" evidence="1">
    <location>
        <begin position="798"/>
        <end position="829"/>
    </location>
</feature>
<dbReference type="InterPro" id="IPR009010">
    <property type="entry name" value="Asp_de-COase-like_dom_sf"/>
</dbReference>
<evidence type="ECO:0000259" key="1">
    <source>
        <dbReference type="PROSITE" id="PS51379"/>
    </source>
</evidence>
<dbReference type="AlphaFoldDB" id="D0LN65"/>
<feature type="domain" description="4Fe-4S ferredoxin-type" evidence="1">
    <location>
        <begin position="830"/>
        <end position="859"/>
    </location>
</feature>